<evidence type="ECO:0000313" key="1">
    <source>
        <dbReference type="EMBL" id="GBL76445.1"/>
    </source>
</evidence>
<dbReference type="OrthoDB" id="10395999at2759"/>
<organism evidence="1 2">
    <name type="scientific">Araneus ventricosus</name>
    <name type="common">Orbweaver spider</name>
    <name type="synonym">Epeira ventricosa</name>
    <dbReference type="NCBI Taxonomy" id="182803"/>
    <lineage>
        <taxon>Eukaryota</taxon>
        <taxon>Metazoa</taxon>
        <taxon>Ecdysozoa</taxon>
        <taxon>Arthropoda</taxon>
        <taxon>Chelicerata</taxon>
        <taxon>Arachnida</taxon>
        <taxon>Araneae</taxon>
        <taxon>Araneomorphae</taxon>
        <taxon>Entelegynae</taxon>
        <taxon>Araneoidea</taxon>
        <taxon>Araneidae</taxon>
        <taxon>Araneus</taxon>
    </lineage>
</organism>
<gene>
    <name evidence="1" type="ORF">AVEN_53208_1</name>
</gene>
<accession>A0A4Y2AAX0</accession>
<dbReference type="AlphaFoldDB" id="A0A4Y2AAX0"/>
<evidence type="ECO:0000313" key="2">
    <source>
        <dbReference type="Proteomes" id="UP000499080"/>
    </source>
</evidence>
<dbReference type="EMBL" id="BGPR01000010">
    <property type="protein sequence ID" value="GBL76445.1"/>
    <property type="molecule type" value="Genomic_DNA"/>
</dbReference>
<dbReference type="Proteomes" id="UP000499080">
    <property type="component" value="Unassembled WGS sequence"/>
</dbReference>
<comment type="caution">
    <text evidence="1">The sequence shown here is derived from an EMBL/GenBank/DDBJ whole genome shotgun (WGS) entry which is preliminary data.</text>
</comment>
<sequence length="133" mass="15337">MVVIYGFSMDPESLNIYYDCYNFGNCVSDGQSHQKLQHCISNVTAQDLEEAYQYVNGGFFKYKSSDEVDAVKEYCSYKGQQKRDAFDETLNGVLSYKMKVCASSQEQDQCTRFKKALNCFFPILEEFHEQGKC</sequence>
<proteinExistence type="predicted"/>
<reference evidence="1 2" key="1">
    <citation type="journal article" date="2019" name="Sci. Rep.">
        <title>Orb-weaving spider Araneus ventricosus genome elucidates the spidroin gene catalogue.</title>
        <authorList>
            <person name="Kono N."/>
            <person name="Nakamura H."/>
            <person name="Ohtoshi R."/>
            <person name="Moran D.A.P."/>
            <person name="Shinohara A."/>
            <person name="Yoshida Y."/>
            <person name="Fujiwara M."/>
            <person name="Mori M."/>
            <person name="Tomita M."/>
            <person name="Arakawa K."/>
        </authorList>
    </citation>
    <scope>NUCLEOTIDE SEQUENCE [LARGE SCALE GENOMIC DNA]</scope>
</reference>
<evidence type="ECO:0008006" key="3">
    <source>
        <dbReference type="Google" id="ProtNLM"/>
    </source>
</evidence>
<protein>
    <recommendedName>
        <fullName evidence="3">DUF19 domain-containing protein</fullName>
    </recommendedName>
</protein>
<name>A0A4Y2AAX0_ARAVE</name>
<keyword evidence="2" id="KW-1185">Reference proteome</keyword>